<evidence type="ECO:0000256" key="2">
    <source>
        <dbReference type="ARBA" id="ARBA00022722"/>
    </source>
</evidence>
<gene>
    <name evidence="6" type="primary">rnpA</name>
    <name evidence="8" type="ORF">A2J07_09065</name>
</gene>
<dbReference type="eggNOG" id="COG0594">
    <property type="taxonomic scope" value="Bacteria"/>
</dbReference>
<comment type="similarity">
    <text evidence="6">Belongs to the RnpA family.</text>
</comment>
<dbReference type="GO" id="GO:0030677">
    <property type="term" value="C:ribonuclease P complex"/>
    <property type="evidence" value="ECO:0007669"/>
    <property type="project" value="TreeGrafter"/>
</dbReference>
<evidence type="ECO:0000256" key="3">
    <source>
        <dbReference type="ARBA" id="ARBA00022759"/>
    </source>
</evidence>
<keyword evidence="1 6" id="KW-0819">tRNA processing</keyword>
<comment type="subunit">
    <text evidence="6">Consists of a catalytic RNA component (M1 or rnpB) and a protein subunit.</text>
</comment>
<dbReference type="SUPFAM" id="SSF54211">
    <property type="entry name" value="Ribosomal protein S5 domain 2-like"/>
    <property type="match status" value="1"/>
</dbReference>
<dbReference type="GO" id="GO:0004526">
    <property type="term" value="F:ribonuclease P activity"/>
    <property type="evidence" value="ECO:0007669"/>
    <property type="project" value="UniProtKB-UniRule"/>
</dbReference>
<comment type="catalytic activity">
    <reaction evidence="6">
        <text>Endonucleolytic cleavage of RNA, removing 5'-extranucleotides from tRNA precursor.</text>
        <dbReference type="EC" id="3.1.26.5"/>
    </reaction>
</comment>
<evidence type="ECO:0000256" key="6">
    <source>
        <dbReference type="HAMAP-Rule" id="MF_00227"/>
    </source>
</evidence>
<dbReference type="Gene3D" id="3.30.230.10">
    <property type="match status" value="1"/>
</dbReference>
<dbReference type="NCBIfam" id="TIGR00188">
    <property type="entry name" value="rnpA"/>
    <property type="match status" value="1"/>
</dbReference>
<dbReference type="Pfam" id="PF00825">
    <property type="entry name" value="Ribonuclease_P"/>
    <property type="match status" value="1"/>
</dbReference>
<dbReference type="PANTHER" id="PTHR33992">
    <property type="entry name" value="RIBONUCLEASE P PROTEIN COMPONENT"/>
    <property type="match status" value="1"/>
</dbReference>
<dbReference type="GO" id="GO:0001682">
    <property type="term" value="P:tRNA 5'-leader removal"/>
    <property type="evidence" value="ECO:0007669"/>
    <property type="project" value="UniProtKB-UniRule"/>
</dbReference>
<comment type="caution">
    <text evidence="8">The sequence shown here is derived from an EMBL/GenBank/DDBJ whole genome shotgun (WGS) entry which is preliminary data.</text>
</comment>
<keyword evidence="3 6" id="KW-0255">Endonuclease</keyword>
<keyword evidence="2 6" id="KW-0540">Nuclease</keyword>
<accession>A0A170MXH7</accession>
<reference evidence="8 9" key="1">
    <citation type="submission" date="2016-03" db="EMBL/GenBank/DDBJ databases">
        <title>Comparative genomics of human isolates of Fusobacterium necrophorum.</title>
        <authorList>
            <person name="Jensen A."/>
            <person name="Bank S."/>
            <person name="Andersen P.S."/>
            <person name="Kristensen L.H."/>
            <person name="Prag J."/>
        </authorList>
    </citation>
    <scope>NUCLEOTIDE SEQUENCE [LARGE SCALE GENOMIC DNA]</scope>
    <source>
        <strain evidence="8 9">LS_1264</strain>
    </source>
</reference>
<keyword evidence="4 6" id="KW-0378">Hydrolase</keyword>
<evidence type="ECO:0000256" key="4">
    <source>
        <dbReference type="ARBA" id="ARBA00022801"/>
    </source>
</evidence>
<name>A0A170MXH7_9FUSO</name>
<dbReference type="AlphaFoldDB" id="A0A170MXH7"/>
<keyword evidence="5 6" id="KW-0694">RNA-binding</keyword>
<evidence type="ECO:0000256" key="5">
    <source>
        <dbReference type="ARBA" id="ARBA00022884"/>
    </source>
</evidence>
<dbReference type="GO" id="GO:0042781">
    <property type="term" value="F:3'-tRNA processing endoribonuclease activity"/>
    <property type="evidence" value="ECO:0007669"/>
    <property type="project" value="TreeGrafter"/>
</dbReference>
<sequence length="110" mass="13042">MFHTLKSNNDFQNIYKTGKKTYGTYSLLFIQKNNNSYNKYGFVASKKIGNAVCRNRIKRLFREFVNKNETVLPKSTTFIFVAKKKSGEEIKKIKYKQIEQDLYKILKIKK</sequence>
<dbReference type="EMBL" id="LVEA01000023">
    <property type="protein sequence ID" value="KYL05035.1"/>
    <property type="molecule type" value="Genomic_DNA"/>
</dbReference>
<evidence type="ECO:0000256" key="1">
    <source>
        <dbReference type="ARBA" id="ARBA00022694"/>
    </source>
</evidence>
<dbReference type="InterPro" id="IPR000100">
    <property type="entry name" value="RNase_P"/>
</dbReference>
<dbReference type="Proteomes" id="UP000075816">
    <property type="component" value="Unassembled WGS sequence"/>
</dbReference>
<organism evidence="8 9">
    <name type="scientific">Fusobacterium necrophorum subsp. funduliforme</name>
    <dbReference type="NCBI Taxonomy" id="143387"/>
    <lineage>
        <taxon>Bacteria</taxon>
        <taxon>Fusobacteriati</taxon>
        <taxon>Fusobacteriota</taxon>
        <taxon>Fusobacteriia</taxon>
        <taxon>Fusobacteriales</taxon>
        <taxon>Fusobacteriaceae</taxon>
        <taxon>Fusobacterium</taxon>
    </lineage>
</organism>
<dbReference type="HAMAP" id="MF_00227">
    <property type="entry name" value="RNase_P"/>
    <property type="match status" value="1"/>
</dbReference>
<evidence type="ECO:0000256" key="7">
    <source>
        <dbReference type="NCBIfam" id="TIGR00188"/>
    </source>
</evidence>
<protein>
    <recommendedName>
        <fullName evidence="6 7">Ribonuclease P protein component</fullName>
        <shortName evidence="6">RNase P protein</shortName>
        <shortName evidence="6">RNaseP protein</shortName>
        <ecNumber evidence="6 7">3.1.26.5</ecNumber>
    </recommendedName>
    <alternativeName>
        <fullName evidence="6">Protein C5</fullName>
    </alternativeName>
</protein>
<dbReference type="InterPro" id="IPR014721">
    <property type="entry name" value="Ribsml_uS5_D2-typ_fold_subgr"/>
</dbReference>
<dbReference type="PANTHER" id="PTHR33992:SF1">
    <property type="entry name" value="RIBONUCLEASE P PROTEIN COMPONENT"/>
    <property type="match status" value="1"/>
</dbReference>
<comment type="function">
    <text evidence="6">RNaseP catalyzes the removal of the 5'-leader sequence from pre-tRNA to produce the mature 5'-terminus. It can also cleave other RNA substrates such as 4.5S RNA. The protein component plays an auxiliary but essential role in vivo by binding to the 5'-leader sequence and broadening the substrate specificity of the ribozyme.</text>
</comment>
<dbReference type="InterPro" id="IPR020568">
    <property type="entry name" value="Ribosomal_Su5_D2-typ_SF"/>
</dbReference>
<dbReference type="RefSeq" id="WP_005958716.1">
    <property type="nucleotide sequence ID" value="NZ_CAXOUJ010000001.1"/>
</dbReference>
<proteinExistence type="inferred from homology"/>
<evidence type="ECO:0000313" key="9">
    <source>
        <dbReference type="Proteomes" id="UP000075816"/>
    </source>
</evidence>
<dbReference type="EC" id="3.1.26.5" evidence="6 7"/>
<dbReference type="KEGG" id="fnf:BSQ88_10290"/>
<evidence type="ECO:0000313" key="8">
    <source>
        <dbReference type="EMBL" id="KYL05035.1"/>
    </source>
</evidence>
<dbReference type="GO" id="GO:0000049">
    <property type="term" value="F:tRNA binding"/>
    <property type="evidence" value="ECO:0007669"/>
    <property type="project" value="UniProtKB-UniRule"/>
</dbReference>